<dbReference type="GO" id="GO:0004177">
    <property type="term" value="F:aminopeptidase activity"/>
    <property type="evidence" value="ECO:0007669"/>
    <property type="project" value="UniProtKB-UniRule"/>
</dbReference>
<feature type="active site" description="Proton donor" evidence="12">
    <location>
        <position position="285"/>
    </location>
</feature>
<name>A0A323VBF9_9RHOO</name>
<evidence type="ECO:0000256" key="5">
    <source>
        <dbReference type="ARBA" id="ARBA00021843"/>
    </source>
</evidence>
<keyword evidence="15" id="KW-1185">Reference proteome</keyword>
<dbReference type="InterPro" id="IPR002410">
    <property type="entry name" value="Peptidase_S33"/>
</dbReference>
<dbReference type="PANTHER" id="PTHR43722">
    <property type="entry name" value="PROLINE IMINOPEPTIDASE"/>
    <property type="match status" value="1"/>
</dbReference>
<dbReference type="RefSeq" id="WP_110523602.1">
    <property type="nucleotide sequence ID" value="NZ_QKOE01000003.1"/>
</dbReference>
<dbReference type="EC" id="3.4.11.5" evidence="4 11"/>
<keyword evidence="8 11" id="KW-0645">Protease</keyword>
<accession>A0A323VBF9</accession>
<protein>
    <recommendedName>
        <fullName evidence="5 11">Proline iminopeptidase</fullName>
        <shortName evidence="11">PIP</shortName>
        <ecNumber evidence="4 11">3.4.11.5</ecNumber>
    </recommendedName>
    <alternativeName>
        <fullName evidence="10 11">Prolyl aminopeptidase</fullName>
    </alternativeName>
</protein>
<dbReference type="PRINTS" id="PR00793">
    <property type="entry name" value="PROAMNOPTASE"/>
</dbReference>
<proteinExistence type="inferred from homology"/>
<evidence type="ECO:0000313" key="14">
    <source>
        <dbReference type="EMBL" id="PZA17588.1"/>
    </source>
</evidence>
<comment type="caution">
    <text evidence="14">The sequence shown here is derived from an EMBL/GenBank/DDBJ whole genome shotgun (WGS) entry which is preliminary data.</text>
</comment>
<evidence type="ECO:0000259" key="13">
    <source>
        <dbReference type="Pfam" id="PF00561"/>
    </source>
</evidence>
<dbReference type="InterPro" id="IPR000073">
    <property type="entry name" value="AB_hydrolase_1"/>
</dbReference>
<feature type="domain" description="AB hydrolase-1" evidence="13">
    <location>
        <begin position="36"/>
        <end position="288"/>
    </location>
</feature>
<sequence>MIDDAPLSPVWQTDALPVGDGHVLHVEQSGHPQGLPVLCLHGGPASGLSPAHRRFFDPARYRIIQFDQRGCGRSTPRGATAHNTTADLLADVECLRAHLCIERWLVFGGSWGATLGLAYAAAQPQACLGLMLRGVFLASRAEVAAFFDGFELADATADGRTPGAAGVFERMLGGDRPMQARLSAAWQAWESSKDGIALAAQGAEEDVADAAVAARIDKYRVQAHYLANDGFLPPGWWRRAAAALGDLPVAIVHGTDDRICPLENSRRLQYVCANSVLVAVAGGRHNPFAPDMLAAIRWLTDRYAAQGRFKD</sequence>
<keyword evidence="9 11" id="KW-0378">Hydrolase</keyword>
<comment type="catalytic activity">
    <reaction evidence="1 11">
        <text>Release of N-terminal proline from a peptide.</text>
        <dbReference type="EC" id="3.4.11.5"/>
    </reaction>
</comment>
<dbReference type="InterPro" id="IPR029058">
    <property type="entry name" value="AB_hydrolase_fold"/>
</dbReference>
<evidence type="ECO:0000256" key="3">
    <source>
        <dbReference type="ARBA" id="ARBA00010088"/>
    </source>
</evidence>
<dbReference type="Pfam" id="PF00561">
    <property type="entry name" value="Abhydrolase_1"/>
    <property type="match status" value="1"/>
</dbReference>
<evidence type="ECO:0000256" key="4">
    <source>
        <dbReference type="ARBA" id="ARBA00012568"/>
    </source>
</evidence>
<comment type="subcellular location">
    <subcellularLocation>
        <location evidence="2 11">Cytoplasm</location>
    </subcellularLocation>
</comment>
<evidence type="ECO:0000256" key="8">
    <source>
        <dbReference type="ARBA" id="ARBA00022670"/>
    </source>
</evidence>
<evidence type="ECO:0000256" key="7">
    <source>
        <dbReference type="ARBA" id="ARBA00022490"/>
    </source>
</evidence>
<evidence type="ECO:0000256" key="12">
    <source>
        <dbReference type="PIRSR" id="PIRSR006431-1"/>
    </source>
</evidence>
<comment type="similarity">
    <text evidence="3 11">Belongs to the peptidase S33 family.</text>
</comment>
<keyword evidence="7 11" id="KW-0963">Cytoplasm</keyword>
<dbReference type="PIRSF" id="PIRSF006431">
    <property type="entry name" value="Pept_S33"/>
    <property type="match status" value="1"/>
</dbReference>
<evidence type="ECO:0000256" key="2">
    <source>
        <dbReference type="ARBA" id="ARBA00004496"/>
    </source>
</evidence>
<dbReference type="InterPro" id="IPR005944">
    <property type="entry name" value="Pro_iminopeptidase"/>
</dbReference>
<evidence type="ECO:0000256" key="9">
    <source>
        <dbReference type="ARBA" id="ARBA00022801"/>
    </source>
</evidence>
<organism evidence="14 15">
    <name type="scientific">Parazoarcus communis SWub3 = DSM 12120</name>
    <dbReference type="NCBI Taxonomy" id="1121029"/>
    <lineage>
        <taxon>Bacteria</taxon>
        <taxon>Pseudomonadati</taxon>
        <taxon>Pseudomonadota</taxon>
        <taxon>Betaproteobacteria</taxon>
        <taxon>Rhodocyclales</taxon>
        <taxon>Zoogloeaceae</taxon>
        <taxon>Parazoarcus</taxon>
    </lineage>
</organism>
<keyword evidence="6 11" id="KW-0031">Aminopeptidase</keyword>
<dbReference type="SUPFAM" id="SSF53474">
    <property type="entry name" value="alpha/beta-Hydrolases"/>
    <property type="match status" value="1"/>
</dbReference>
<evidence type="ECO:0000256" key="1">
    <source>
        <dbReference type="ARBA" id="ARBA00001585"/>
    </source>
</evidence>
<evidence type="ECO:0000256" key="11">
    <source>
        <dbReference type="PIRNR" id="PIRNR006431"/>
    </source>
</evidence>
<reference evidence="14 15" key="1">
    <citation type="submission" date="2018-06" db="EMBL/GenBank/DDBJ databases">
        <title>Azoarcus communis strain SWub3 genome.</title>
        <authorList>
            <person name="Zorraquino Salvo V."/>
            <person name="Toubiana D."/>
            <person name="Blumwald E."/>
        </authorList>
    </citation>
    <scope>NUCLEOTIDE SEQUENCE [LARGE SCALE GENOMIC DNA]</scope>
    <source>
        <strain evidence="14 15">SWub3</strain>
    </source>
</reference>
<dbReference type="EMBL" id="QKOE01000003">
    <property type="protein sequence ID" value="PZA17588.1"/>
    <property type="molecule type" value="Genomic_DNA"/>
</dbReference>
<evidence type="ECO:0000313" key="15">
    <source>
        <dbReference type="Proteomes" id="UP000248259"/>
    </source>
</evidence>
<dbReference type="PANTHER" id="PTHR43722:SF1">
    <property type="entry name" value="PROLINE IMINOPEPTIDASE"/>
    <property type="match status" value="1"/>
</dbReference>
<dbReference type="GO" id="GO:0006508">
    <property type="term" value="P:proteolysis"/>
    <property type="evidence" value="ECO:0007669"/>
    <property type="project" value="UniProtKB-KW"/>
</dbReference>
<dbReference type="Proteomes" id="UP000248259">
    <property type="component" value="Unassembled WGS sequence"/>
</dbReference>
<feature type="active site" description="Nucleophile" evidence="12">
    <location>
        <position position="110"/>
    </location>
</feature>
<feature type="active site" evidence="12">
    <location>
        <position position="257"/>
    </location>
</feature>
<evidence type="ECO:0000256" key="6">
    <source>
        <dbReference type="ARBA" id="ARBA00022438"/>
    </source>
</evidence>
<dbReference type="GO" id="GO:0005737">
    <property type="term" value="C:cytoplasm"/>
    <property type="evidence" value="ECO:0007669"/>
    <property type="project" value="UniProtKB-SubCell"/>
</dbReference>
<dbReference type="OrthoDB" id="9796770at2"/>
<dbReference type="Gene3D" id="3.40.50.1820">
    <property type="entry name" value="alpha/beta hydrolase"/>
    <property type="match status" value="1"/>
</dbReference>
<gene>
    <name evidence="14" type="ORF">DNK49_07005</name>
</gene>
<evidence type="ECO:0000256" key="10">
    <source>
        <dbReference type="ARBA" id="ARBA00029605"/>
    </source>
</evidence>
<dbReference type="AlphaFoldDB" id="A0A323VBF9"/>